<name>A0A250FF47_9FLAO</name>
<evidence type="ECO:0000313" key="3">
    <source>
        <dbReference type="Proteomes" id="UP000217276"/>
    </source>
</evidence>
<dbReference type="InterPro" id="IPR013320">
    <property type="entry name" value="ConA-like_dom_sf"/>
</dbReference>
<dbReference type="Pfam" id="PF08522">
    <property type="entry name" value="BT_3987-like_N"/>
    <property type="match status" value="1"/>
</dbReference>
<dbReference type="AlphaFoldDB" id="A0A250FF47"/>
<dbReference type="SUPFAM" id="SSF49899">
    <property type="entry name" value="Concanavalin A-like lectins/glucanases"/>
    <property type="match status" value="1"/>
</dbReference>
<evidence type="ECO:0000313" key="2">
    <source>
        <dbReference type="EMBL" id="ATA82678.1"/>
    </source>
</evidence>
<reference evidence="3" key="1">
    <citation type="submission" date="2017-06" db="EMBL/GenBank/DDBJ databases">
        <title>Capnocytophaga spp. assemblies.</title>
        <authorList>
            <person name="Gulvik C.A."/>
        </authorList>
    </citation>
    <scope>NUCLEOTIDE SEQUENCE [LARGE SCALE GENOMIC DNA]</scope>
    <source>
        <strain evidence="3">H6253</strain>
    </source>
</reference>
<evidence type="ECO:0000259" key="1">
    <source>
        <dbReference type="Pfam" id="PF08522"/>
    </source>
</evidence>
<dbReference type="RefSeq" id="WP_095914661.1">
    <property type="nucleotide sequence ID" value="NZ_CP022384.1"/>
</dbReference>
<feature type="domain" description="BT-3987-like N-terminal" evidence="1">
    <location>
        <begin position="34"/>
        <end position="144"/>
    </location>
</feature>
<proteinExistence type="predicted"/>
<sequence>MKKVFIYIALVATLGACQNEGDDATPAPPTRQALYLDGSNTREVYVIPSQENEIKVLKAKLLQPSEEITAATIVVGDAQALTAYNAKYGTEYKLLPKATYKIDDNVIFDRNDRESAINLTLEGLTFADENEVYALPLQLLGSKNLPVLNGQDRLLLIVRQEVRAKVLRMGTTDANKSGLLREKLSRWTLEFTVNLPTIADNTPLITINNTLSVGFMAQQLRVKWAERTLTVSKERLQAAANKWYALSVSYDSHTLRVYVNGELLAQEQIKGEYLSLNQLTIAGSKQLIREVRFWQRALTPREVVDKLWHLQPAHSDLLFYLPLNGKKKEPYTKQVTDDETFLWDWSAYGGLNMPIPAGATFDNYRGMGYAFPNND</sequence>
<protein>
    <recommendedName>
        <fullName evidence="1">BT-3987-like N-terminal domain-containing protein</fullName>
    </recommendedName>
</protein>
<dbReference type="InterPro" id="IPR013728">
    <property type="entry name" value="BT_3987-like_N"/>
</dbReference>
<dbReference type="EMBL" id="CP022384">
    <property type="protein sequence ID" value="ATA82678.1"/>
    <property type="molecule type" value="Genomic_DNA"/>
</dbReference>
<keyword evidence="3" id="KW-1185">Reference proteome</keyword>
<dbReference type="GO" id="GO:0005975">
    <property type="term" value="P:carbohydrate metabolic process"/>
    <property type="evidence" value="ECO:0007669"/>
    <property type="project" value="UniProtKB-ARBA"/>
</dbReference>
<dbReference type="Gene3D" id="2.60.40.1740">
    <property type="entry name" value="hypothetical protein (bacova_03559)"/>
    <property type="match status" value="1"/>
</dbReference>
<dbReference type="KEGG" id="clk:CGC53_10175"/>
<dbReference type="Proteomes" id="UP000217276">
    <property type="component" value="Chromosome"/>
</dbReference>
<gene>
    <name evidence="2" type="ORF">CGC53_10175</name>
</gene>
<accession>A0A250FF47</accession>
<organism evidence="2 3">
    <name type="scientific">Capnocytophaga leadbetteri</name>
    <dbReference type="NCBI Taxonomy" id="327575"/>
    <lineage>
        <taxon>Bacteria</taxon>
        <taxon>Pseudomonadati</taxon>
        <taxon>Bacteroidota</taxon>
        <taxon>Flavobacteriia</taxon>
        <taxon>Flavobacteriales</taxon>
        <taxon>Flavobacteriaceae</taxon>
        <taxon>Capnocytophaga</taxon>
    </lineage>
</organism>
<dbReference type="GO" id="GO:0004553">
    <property type="term" value="F:hydrolase activity, hydrolyzing O-glycosyl compounds"/>
    <property type="evidence" value="ECO:0007669"/>
    <property type="project" value="UniProtKB-ARBA"/>
</dbReference>
<dbReference type="PROSITE" id="PS51257">
    <property type="entry name" value="PROKAR_LIPOPROTEIN"/>
    <property type="match status" value="1"/>
</dbReference>
<dbReference type="Pfam" id="PF13385">
    <property type="entry name" value="Laminin_G_3"/>
    <property type="match status" value="1"/>
</dbReference>
<dbReference type="Gene3D" id="2.60.120.200">
    <property type="match status" value="1"/>
</dbReference>